<evidence type="ECO:0000313" key="3">
    <source>
        <dbReference type="Proteomes" id="UP000800200"/>
    </source>
</evidence>
<dbReference type="AlphaFoldDB" id="A0A6A6E7D1"/>
<accession>A0A6A6E7D1</accession>
<feature type="chain" id="PRO_5025600865" evidence="1">
    <location>
        <begin position="19"/>
        <end position="206"/>
    </location>
</feature>
<keyword evidence="1" id="KW-0732">Signal</keyword>
<evidence type="ECO:0000313" key="2">
    <source>
        <dbReference type="EMBL" id="KAF2187831.1"/>
    </source>
</evidence>
<name>A0A6A6E7D1_9PEZI</name>
<dbReference type="Proteomes" id="UP000800200">
    <property type="component" value="Unassembled WGS sequence"/>
</dbReference>
<proteinExistence type="predicted"/>
<protein>
    <submittedName>
        <fullName evidence="2">Uncharacterized protein</fullName>
    </submittedName>
</protein>
<sequence>MLLKHATLIASALALASAAPLARRATLTAATIQAISPKTSTCDGAPFPDECRDASQAEDPINKSFQKYQINSAGEQAALLALMLYESDNFKYNKNHFPAPGNPGQGTKNMQSPAFNLKYAQSLFDALTVQQAEAKGPEAVLVLVSGDQESFGSAAWFLSNQCSGSIRQGLASGSPEGWTAYLTQCVGTTDNPERDSIWKAALQAME</sequence>
<feature type="signal peptide" evidence="1">
    <location>
        <begin position="1"/>
        <end position="18"/>
    </location>
</feature>
<gene>
    <name evidence="2" type="ORF">K469DRAFT_704791</name>
</gene>
<keyword evidence="3" id="KW-1185">Reference proteome</keyword>
<dbReference type="EMBL" id="ML994626">
    <property type="protein sequence ID" value="KAF2187831.1"/>
    <property type="molecule type" value="Genomic_DNA"/>
</dbReference>
<reference evidence="2" key="1">
    <citation type="journal article" date="2020" name="Stud. Mycol.">
        <title>101 Dothideomycetes genomes: a test case for predicting lifestyles and emergence of pathogens.</title>
        <authorList>
            <person name="Haridas S."/>
            <person name="Albert R."/>
            <person name="Binder M."/>
            <person name="Bloem J."/>
            <person name="Labutti K."/>
            <person name="Salamov A."/>
            <person name="Andreopoulos B."/>
            <person name="Baker S."/>
            <person name="Barry K."/>
            <person name="Bills G."/>
            <person name="Bluhm B."/>
            <person name="Cannon C."/>
            <person name="Castanera R."/>
            <person name="Culley D."/>
            <person name="Daum C."/>
            <person name="Ezra D."/>
            <person name="Gonzalez J."/>
            <person name="Henrissat B."/>
            <person name="Kuo A."/>
            <person name="Liang C."/>
            <person name="Lipzen A."/>
            <person name="Lutzoni F."/>
            <person name="Magnuson J."/>
            <person name="Mondo S."/>
            <person name="Nolan M."/>
            <person name="Ohm R."/>
            <person name="Pangilinan J."/>
            <person name="Park H.-J."/>
            <person name="Ramirez L."/>
            <person name="Alfaro M."/>
            <person name="Sun H."/>
            <person name="Tritt A."/>
            <person name="Yoshinaga Y."/>
            <person name="Zwiers L.-H."/>
            <person name="Turgeon B."/>
            <person name="Goodwin S."/>
            <person name="Spatafora J."/>
            <person name="Crous P."/>
            <person name="Grigoriev I."/>
        </authorList>
    </citation>
    <scope>NUCLEOTIDE SEQUENCE</scope>
    <source>
        <strain evidence="2">CBS 207.26</strain>
    </source>
</reference>
<evidence type="ECO:0000256" key="1">
    <source>
        <dbReference type="SAM" id="SignalP"/>
    </source>
</evidence>
<dbReference type="OrthoDB" id="2349272at2759"/>
<organism evidence="2 3">
    <name type="scientific">Zopfia rhizophila CBS 207.26</name>
    <dbReference type="NCBI Taxonomy" id="1314779"/>
    <lineage>
        <taxon>Eukaryota</taxon>
        <taxon>Fungi</taxon>
        <taxon>Dikarya</taxon>
        <taxon>Ascomycota</taxon>
        <taxon>Pezizomycotina</taxon>
        <taxon>Dothideomycetes</taxon>
        <taxon>Dothideomycetes incertae sedis</taxon>
        <taxon>Zopfiaceae</taxon>
        <taxon>Zopfia</taxon>
    </lineage>
</organism>